<evidence type="ECO:0000313" key="4">
    <source>
        <dbReference type="EMBL" id="TXD87933.1"/>
    </source>
</evidence>
<dbReference type="InterPro" id="IPR026444">
    <property type="entry name" value="Secre_tail"/>
</dbReference>
<reference evidence="4 5" key="1">
    <citation type="submission" date="2019-08" db="EMBL/GenBank/DDBJ databases">
        <title>Genomes of Subsaximicrobium wynnwilliamsii strains.</title>
        <authorList>
            <person name="Bowman J.P."/>
        </authorList>
    </citation>
    <scope>NUCLEOTIDE SEQUENCE [LARGE SCALE GENOMIC DNA]</scope>
    <source>
        <strain evidence="4 5">2-80-2</strain>
    </source>
</reference>
<evidence type="ECO:0000259" key="3">
    <source>
        <dbReference type="Pfam" id="PF18962"/>
    </source>
</evidence>
<dbReference type="SUPFAM" id="SSF50998">
    <property type="entry name" value="Quinoprotein alcohol dehydrogenase-like"/>
    <property type="match status" value="1"/>
</dbReference>
<evidence type="ECO:0000313" key="5">
    <source>
        <dbReference type="Proteomes" id="UP000321578"/>
    </source>
</evidence>
<dbReference type="Proteomes" id="UP000321578">
    <property type="component" value="Unassembled WGS sequence"/>
</dbReference>
<dbReference type="Pfam" id="PF18962">
    <property type="entry name" value="Por_Secre_tail"/>
    <property type="match status" value="1"/>
</dbReference>
<organism evidence="4 5">
    <name type="scientific">Subsaximicrobium wynnwilliamsii</name>
    <dbReference type="NCBI Taxonomy" id="291179"/>
    <lineage>
        <taxon>Bacteria</taxon>
        <taxon>Pseudomonadati</taxon>
        <taxon>Bacteroidota</taxon>
        <taxon>Flavobacteriia</taxon>
        <taxon>Flavobacteriales</taxon>
        <taxon>Flavobacteriaceae</taxon>
        <taxon>Subsaximicrobium</taxon>
    </lineage>
</organism>
<dbReference type="PANTHER" id="PTHR35340">
    <property type="entry name" value="PQQ ENZYME REPEAT PROTEIN-RELATED"/>
    <property type="match status" value="1"/>
</dbReference>
<dbReference type="AlphaFoldDB" id="A0A5C6ZDG5"/>
<proteinExistence type="predicted"/>
<comment type="caution">
    <text evidence="4">The sequence shown here is derived from an EMBL/GenBank/DDBJ whole genome shotgun (WGS) entry which is preliminary data.</text>
</comment>
<dbReference type="OrthoDB" id="9815940at2"/>
<evidence type="ECO:0000256" key="1">
    <source>
        <dbReference type="ARBA" id="ARBA00022729"/>
    </source>
</evidence>
<sequence length="539" mass="59485">MKKITIFLLCFYSNLLSAQNTMGAVSIAPDVFDGYTLFTAHTKTYLLNNCGALINEWDSEYLPGNAVYLLPNGNLLRAGQVDDDSSNITFGGQGGIVELFDWDGQLLWSKRYNSNSIRQHHDVFPMPNGNILILAATVITNQEAIDLGRDPSKLTEGRLYNERIFEIEPVGTDAANVVWEWNIQDHLVQDFDAQKSNFGNVAMSPKKLDVNFLNAGNGASNWLHFNSIQYDETLDQIVISSRNLSEIYIIDHSISTIEAATTAGDFLYRWGNPQAYRQGLASDRKLFGQHSPYYIQEGLEDAGKLMLYNNGNGRTPLYSEVLILDPPTTAPGVYDYSPNTAFGPIAADYSYADLSATPSPFYSGILSSAQRLPNGNILVCEGINGEIFEINANDELVWKYINPINTANGSPGIQGNPPPSTNLIFRAKKYAPDFPAFVGRDLTPGQALEQNPNSICNDLGIASHDFQAVEMYPNPTSGQLYIRSTHPIESIKVYSLLGALVSETRSFSKSINLSDLNAGIYICQINTGTKRVSKKIIKH</sequence>
<dbReference type="RefSeq" id="WP_147087370.1">
    <property type="nucleotide sequence ID" value="NZ_VORM01000017.1"/>
</dbReference>
<dbReference type="Pfam" id="PF05935">
    <property type="entry name" value="Arylsulfotrans"/>
    <property type="match status" value="1"/>
</dbReference>
<dbReference type="EMBL" id="VORO01000018">
    <property type="protein sequence ID" value="TXD87933.1"/>
    <property type="molecule type" value="Genomic_DNA"/>
</dbReference>
<dbReference type="PANTHER" id="PTHR35340:SF5">
    <property type="entry name" value="ASST-DOMAIN-CONTAINING PROTEIN"/>
    <property type="match status" value="1"/>
</dbReference>
<accession>A0A5C6ZDG5</accession>
<dbReference type="GO" id="GO:0004062">
    <property type="term" value="F:aryl sulfotransferase activity"/>
    <property type="evidence" value="ECO:0007669"/>
    <property type="project" value="InterPro"/>
</dbReference>
<feature type="domain" description="Secretion system C-terminal sorting" evidence="3">
    <location>
        <begin position="471"/>
        <end position="537"/>
    </location>
</feature>
<dbReference type="InterPro" id="IPR053143">
    <property type="entry name" value="Arylsulfate_ST"/>
</dbReference>
<name>A0A5C6ZDG5_9FLAO</name>
<dbReference type="InterPro" id="IPR010262">
    <property type="entry name" value="Arylsulfotransferase_bact"/>
</dbReference>
<dbReference type="InterPro" id="IPR011047">
    <property type="entry name" value="Quinoprotein_ADH-like_sf"/>
</dbReference>
<feature type="chain" id="PRO_5022955015" evidence="2">
    <location>
        <begin position="19"/>
        <end position="539"/>
    </location>
</feature>
<keyword evidence="5" id="KW-1185">Reference proteome</keyword>
<dbReference type="NCBIfam" id="TIGR04183">
    <property type="entry name" value="Por_Secre_tail"/>
    <property type="match status" value="1"/>
</dbReference>
<feature type="signal peptide" evidence="2">
    <location>
        <begin position="1"/>
        <end position="18"/>
    </location>
</feature>
<gene>
    <name evidence="4" type="ORF">ESY86_14790</name>
</gene>
<keyword evidence="1 2" id="KW-0732">Signal</keyword>
<evidence type="ECO:0000256" key="2">
    <source>
        <dbReference type="SAM" id="SignalP"/>
    </source>
</evidence>
<protein>
    <submittedName>
        <fullName evidence="4">T9SS type A sorting domain-containing protein</fullName>
    </submittedName>
</protein>